<dbReference type="InterPro" id="IPR051608">
    <property type="entry name" value="RQC_Subunit_NEMF"/>
</dbReference>
<dbReference type="PANTHER" id="PTHR15239">
    <property type="entry name" value="NUCLEAR EXPORT MEDIATOR FACTOR NEMF"/>
    <property type="match status" value="1"/>
</dbReference>
<dbReference type="GO" id="GO:0072344">
    <property type="term" value="P:rescue of stalled ribosome"/>
    <property type="evidence" value="ECO:0007669"/>
    <property type="project" value="TreeGrafter"/>
</dbReference>
<dbReference type="AlphaFoldDB" id="J9GD41"/>
<protein>
    <submittedName>
        <fullName evidence="2">Fibronectin-binding A domain protein</fullName>
    </submittedName>
</protein>
<dbReference type="GO" id="GO:0043023">
    <property type="term" value="F:ribosomal large subunit binding"/>
    <property type="evidence" value="ECO:0007669"/>
    <property type="project" value="TreeGrafter"/>
</dbReference>
<name>J9GD41_9ZZZZ</name>
<proteinExistence type="predicted"/>
<dbReference type="GO" id="GO:0000049">
    <property type="term" value="F:tRNA binding"/>
    <property type="evidence" value="ECO:0007669"/>
    <property type="project" value="TreeGrafter"/>
</dbReference>
<dbReference type="PANTHER" id="PTHR15239:SF6">
    <property type="entry name" value="RIBOSOME QUALITY CONTROL COMPLEX SUBUNIT NEMF"/>
    <property type="match status" value="1"/>
</dbReference>
<dbReference type="EMBL" id="AMCI01003698">
    <property type="protein sequence ID" value="EJW99682.1"/>
    <property type="molecule type" value="Genomic_DNA"/>
</dbReference>
<dbReference type="Pfam" id="PF05670">
    <property type="entry name" value="NFACT-R_1"/>
    <property type="match status" value="1"/>
</dbReference>
<accession>J9GD41</accession>
<feature type="domain" description="NFACT RNA-binding" evidence="1">
    <location>
        <begin position="60"/>
        <end position="149"/>
    </location>
</feature>
<gene>
    <name evidence="2" type="ORF">EVA_12210</name>
</gene>
<sequence>MLIAQGEGQLDYLNSVLEELERAESERDISDIRQELIATGYLRKKKSSKPERIKRQAPMRFVSDDGFEILVGRSNAQNDELTTKLARRTDIWLHTQKVHGSHVIITCEGLAPPENTLKQAASLAVYYSQGRAGGKTPVDYTMVRFVRKPSGSMPGKVIYTDYKTIFAEADENLAERLRK</sequence>
<evidence type="ECO:0000313" key="2">
    <source>
        <dbReference type="EMBL" id="EJW99682.1"/>
    </source>
</evidence>
<reference evidence="2" key="1">
    <citation type="journal article" date="2012" name="PLoS ONE">
        <title>Gene sets for utilization of primary and secondary nutrition supplies in the distal gut of endangered iberian lynx.</title>
        <authorList>
            <person name="Alcaide M."/>
            <person name="Messina E."/>
            <person name="Richter M."/>
            <person name="Bargiela R."/>
            <person name="Peplies J."/>
            <person name="Huws S.A."/>
            <person name="Newbold C.J."/>
            <person name="Golyshin P.N."/>
            <person name="Simon M.A."/>
            <person name="Lopez G."/>
            <person name="Yakimov M.M."/>
            <person name="Ferrer M."/>
        </authorList>
    </citation>
    <scope>NUCLEOTIDE SEQUENCE</scope>
</reference>
<organism evidence="2">
    <name type="scientific">gut metagenome</name>
    <dbReference type="NCBI Taxonomy" id="749906"/>
    <lineage>
        <taxon>unclassified sequences</taxon>
        <taxon>metagenomes</taxon>
        <taxon>organismal metagenomes</taxon>
    </lineage>
</organism>
<dbReference type="InterPro" id="IPR008532">
    <property type="entry name" value="NFACT_RNA-bd"/>
</dbReference>
<evidence type="ECO:0000259" key="1">
    <source>
        <dbReference type="Pfam" id="PF05670"/>
    </source>
</evidence>
<comment type="caution">
    <text evidence="2">The sequence shown here is derived from an EMBL/GenBank/DDBJ whole genome shotgun (WGS) entry which is preliminary data.</text>
</comment>
<dbReference type="Pfam" id="PF05833">
    <property type="entry name" value="NFACT_N"/>
    <property type="match status" value="1"/>
</dbReference>
<dbReference type="GO" id="GO:1990112">
    <property type="term" value="C:RQC complex"/>
    <property type="evidence" value="ECO:0007669"/>
    <property type="project" value="TreeGrafter"/>
</dbReference>